<reference evidence="3" key="3">
    <citation type="submission" date="2015-04" db="UniProtKB">
        <authorList>
            <consortium name="EnsemblPlants"/>
        </authorList>
    </citation>
    <scope>IDENTIFICATION</scope>
    <source>
        <strain evidence="3">cv. Jemalong A17</strain>
    </source>
</reference>
<dbReference type="HOGENOM" id="CLU_2835020_0_0_1"/>
<organism evidence="2 4">
    <name type="scientific">Medicago truncatula</name>
    <name type="common">Barrel medic</name>
    <name type="synonym">Medicago tribuloides</name>
    <dbReference type="NCBI Taxonomy" id="3880"/>
    <lineage>
        <taxon>Eukaryota</taxon>
        <taxon>Viridiplantae</taxon>
        <taxon>Streptophyta</taxon>
        <taxon>Embryophyta</taxon>
        <taxon>Tracheophyta</taxon>
        <taxon>Spermatophyta</taxon>
        <taxon>Magnoliopsida</taxon>
        <taxon>eudicotyledons</taxon>
        <taxon>Gunneridae</taxon>
        <taxon>Pentapetalae</taxon>
        <taxon>rosids</taxon>
        <taxon>fabids</taxon>
        <taxon>Fabales</taxon>
        <taxon>Fabaceae</taxon>
        <taxon>Papilionoideae</taxon>
        <taxon>50 kb inversion clade</taxon>
        <taxon>NPAAA clade</taxon>
        <taxon>Hologalegina</taxon>
        <taxon>IRL clade</taxon>
        <taxon>Trifolieae</taxon>
        <taxon>Medicago</taxon>
    </lineage>
</organism>
<dbReference type="EnsemblPlants" id="KEH27230">
    <property type="protein sequence ID" value="KEH27230"/>
    <property type="gene ID" value="MTR_6g088895"/>
</dbReference>
<evidence type="ECO:0000256" key="1">
    <source>
        <dbReference type="SAM" id="MobiDB-lite"/>
    </source>
</evidence>
<reference evidence="2 4" key="2">
    <citation type="journal article" date="2014" name="BMC Genomics">
        <title>An improved genome release (version Mt4.0) for the model legume Medicago truncatula.</title>
        <authorList>
            <person name="Tang H."/>
            <person name="Krishnakumar V."/>
            <person name="Bidwell S."/>
            <person name="Rosen B."/>
            <person name="Chan A."/>
            <person name="Zhou S."/>
            <person name="Gentzbittel L."/>
            <person name="Childs K.L."/>
            <person name="Yandell M."/>
            <person name="Gundlach H."/>
            <person name="Mayer K.F."/>
            <person name="Schwartz D.C."/>
            <person name="Town C.D."/>
        </authorList>
    </citation>
    <scope>GENOME REANNOTATION</scope>
    <source>
        <strain evidence="2">A17</strain>
        <strain evidence="3 4">cv. Jemalong A17</strain>
    </source>
</reference>
<proteinExistence type="predicted"/>
<name>A0A072UMZ4_MEDTR</name>
<sequence length="66" mass="7740">MHIDSQIKHRRATFSKGRKAEKGSNALNFQQEATRMCQKGVEKDYEKRQSWDFSSMLSLKPLVFHP</sequence>
<feature type="compositionally biased region" description="Basic residues" evidence="1">
    <location>
        <begin position="8"/>
        <end position="19"/>
    </location>
</feature>
<dbReference type="EMBL" id="CM001222">
    <property type="protein sequence ID" value="KEH27230.1"/>
    <property type="molecule type" value="Genomic_DNA"/>
</dbReference>
<dbReference type="Proteomes" id="UP000002051">
    <property type="component" value="Chromosome 6"/>
</dbReference>
<reference evidence="2 4" key="1">
    <citation type="journal article" date="2011" name="Nature">
        <title>The Medicago genome provides insight into the evolution of rhizobial symbioses.</title>
        <authorList>
            <person name="Young N.D."/>
            <person name="Debelle F."/>
            <person name="Oldroyd G.E."/>
            <person name="Geurts R."/>
            <person name="Cannon S.B."/>
            <person name="Udvardi M.K."/>
            <person name="Benedito V.A."/>
            <person name="Mayer K.F."/>
            <person name="Gouzy J."/>
            <person name="Schoof H."/>
            <person name="Van de Peer Y."/>
            <person name="Proost S."/>
            <person name="Cook D.R."/>
            <person name="Meyers B.C."/>
            <person name="Spannagl M."/>
            <person name="Cheung F."/>
            <person name="De Mita S."/>
            <person name="Krishnakumar V."/>
            <person name="Gundlach H."/>
            <person name="Zhou S."/>
            <person name="Mudge J."/>
            <person name="Bharti A.K."/>
            <person name="Murray J.D."/>
            <person name="Naoumkina M.A."/>
            <person name="Rosen B."/>
            <person name="Silverstein K.A."/>
            <person name="Tang H."/>
            <person name="Rombauts S."/>
            <person name="Zhao P.X."/>
            <person name="Zhou P."/>
            <person name="Barbe V."/>
            <person name="Bardou P."/>
            <person name="Bechner M."/>
            <person name="Bellec A."/>
            <person name="Berger A."/>
            <person name="Berges H."/>
            <person name="Bidwell S."/>
            <person name="Bisseling T."/>
            <person name="Choisne N."/>
            <person name="Couloux A."/>
            <person name="Denny R."/>
            <person name="Deshpande S."/>
            <person name="Dai X."/>
            <person name="Doyle J.J."/>
            <person name="Dudez A.M."/>
            <person name="Farmer A.D."/>
            <person name="Fouteau S."/>
            <person name="Franken C."/>
            <person name="Gibelin C."/>
            <person name="Gish J."/>
            <person name="Goldstein S."/>
            <person name="Gonzalez A.J."/>
            <person name="Green P.J."/>
            <person name="Hallab A."/>
            <person name="Hartog M."/>
            <person name="Hua A."/>
            <person name="Humphray S.J."/>
            <person name="Jeong D.H."/>
            <person name="Jing Y."/>
            <person name="Jocker A."/>
            <person name="Kenton S.M."/>
            <person name="Kim D.J."/>
            <person name="Klee K."/>
            <person name="Lai H."/>
            <person name="Lang C."/>
            <person name="Lin S."/>
            <person name="Macmil S.L."/>
            <person name="Magdelenat G."/>
            <person name="Matthews L."/>
            <person name="McCorrison J."/>
            <person name="Monaghan E.L."/>
            <person name="Mun J.H."/>
            <person name="Najar F.Z."/>
            <person name="Nicholson C."/>
            <person name="Noirot C."/>
            <person name="O'Bleness M."/>
            <person name="Paule C.R."/>
            <person name="Poulain J."/>
            <person name="Prion F."/>
            <person name="Qin B."/>
            <person name="Qu C."/>
            <person name="Retzel E.F."/>
            <person name="Riddle C."/>
            <person name="Sallet E."/>
            <person name="Samain S."/>
            <person name="Samson N."/>
            <person name="Sanders I."/>
            <person name="Saurat O."/>
            <person name="Scarpelli C."/>
            <person name="Schiex T."/>
            <person name="Segurens B."/>
            <person name="Severin A.J."/>
            <person name="Sherrier D.J."/>
            <person name="Shi R."/>
            <person name="Sims S."/>
            <person name="Singer S.R."/>
            <person name="Sinharoy S."/>
            <person name="Sterck L."/>
            <person name="Viollet A."/>
            <person name="Wang B.B."/>
            <person name="Wang K."/>
            <person name="Wang M."/>
            <person name="Wang X."/>
            <person name="Warfsmann J."/>
            <person name="Weissenbach J."/>
            <person name="White D.D."/>
            <person name="White J.D."/>
            <person name="Wiley G.B."/>
            <person name="Wincker P."/>
            <person name="Xing Y."/>
            <person name="Yang L."/>
            <person name="Yao Z."/>
            <person name="Ying F."/>
            <person name="Zhai J."/>
            <person name="Zhou L."/>
            <person name="Zuber A."/>
            <person name="Denarie J."/>
            <person name="Dixon R.A."/>
            <person name="May G.D."/>
            <person name="Schwartz D.C."/>
            <person name="Rogers J."/>
            <person name="Quetier F."/>
            <person name="Town C.D."/>
            <person name="Roe B.A."/>
        </authorList>
    </citation>
    <scope>NUCLEOTIDE SEQUENCE [LARGE SCALE GENOMIC DNA]</scope>
    <source>
        <strain evidence="2">A17</strain>
        <strain evidence="3 4">cv. Jemalong A17</strain>
    </source>
</reference>
<protein>
    <submittedName>
        <fullName evidence="2 3">Uncharacterized protein</fullName>
    </submittedName>
</protein>
<evidence type="ECO:0000313" key="3">
    <source>
        <dbReference type="EnsemblPlants" id="KEH27230"/>
    </source>
</evidence>
<accession>A0A072UMZ4</accession>
<gene>
    <name evidence="2" type="ordered locus">MTR_6g088895</name>
</gene>
<feature type="region of interest" description="Disordered" evidence="1">
    <location>
        <begin position="1"/>
        <end position="31"/>
    </location>
</feature>
<evidence type="ECO:0000313" key="4">
    <source>
        <dbReference type="Proteomes" id="UP000002051"/>
    </source>
</evidence>
<evidence type="ECO:0000313" key="2">
    <source>
        <dbReference type="EMBL" id="KEH27230.1"/>
    </source>
</evidence>
<keyword evidence="4" id="KW-1185">Reference proteome</keyword>
<dbReference type="AlphaFoldDB" id="A0A072UMZ4"/>